<evidence type="ECO:0000256" key="3">
    <source>
        <dbReference type="ARBA" id="ARBA00022692"/>
    </source>
</evidence>
<evidence type="ECO:0000256" key="9">
    <source>
        <dbReference type="ARBA" id="ARBA00023180"/>
    </source>
</evidence>
<feature type="transmembrane region" description="Helical" evidence="14">
    <location>
        <begin position="173"/>
        <end position="201"/>
    </location>
</feature>
<reference evidence="16" key="3">
    <citation type="submission" date="2025-09" db="UniProtKB">
        <authorList>
            <consortium name="Ensembl"/>
        </authorList>
    </citation>
    <scope>IDENTIFICATION</scope>
</reference>
<keyword evidence="7" id="KW-1015">Disulfide bond</keyword>
<keyword evidence="17" id="KW-1185">Reference proteome</keyword>
<dbReference type="InterPro" id="IPR000276">
    <property type="entry name" value="GPCR_Rhodpsn"/>
</dbReference>
<dbReference type="GeneTree" id="ENSGT01110000267167"/>
<dbReference type="PRINTS" id="PR00237">
    <property type="entry name" value="GPCRRHODOPSN"/>
</dbReference>
<dbReference type="GO" id="GO:0008142">
    <property type="term" value="F:oxysterol binding"/>
    <property type="evidence" value="ECO:0007669"/>
    <property type="project" value="InterPro"/>
</dbReference>
<evidence type="ECO:0000256" key="7">
    <source>
        <dbReference type="ARBA" id="ARBA00023157"/>
    </source>
</evidence>
<dbReference type="AlphaFoldDB" id="A0A3B4D691"/>
<keyword evidence="4 14" id="KW-1133">Transmembrane helix</keyword>
<proteinExistence type="inferred from homology"/>
<dbReference type="SUPFAM" id="SSF81321">
    <property type="entry name" value="Family A G protein-coupled receptor-like"/>
    <property type="match status" value="1"/>
</dbReference>
<evidence type="ECO:0000256" key="4">
    <source>
        <dbReference type="ARBA" id="ARBA00022989"/>
    </source>
</evidence>
<evidence type="ECO:0000256" key="5">
    <source>
        <dbReference type="ARBA" id="ARBA00023040"/>
    </source>
</evidence>
<dbReference type="STRING" id="42514.ENSPNAP00000018646"/>
<dbReference type="InterPro" id="IPR047160">
    <property type="entry name" value="GP183-like"/>
</dbReference>
<feature type="transmembrane region" description="Helical" evidence="14">
    <location>
        <begin position="25"/>
        <end position="46"/>
    </location>
</feature>
<evidence type="ECO:0000313" key="16">
    <source>
        <dbReference type="Ensembl" id="ENSPNAP00000018646.2"/>
    </source>
</evidence>
<evidence type="ECO:0000313" key="17">
    <source>
        <dbReference type="Proteomes" id="UP001501920"/>
    </source>
</evidence>
<dbReference type="PROSITE" id="PS50262">
    <property type="entry name" value="G_PROTEIN_RECEP_F1_2"/>
    <property type="match status" value="1"/>
</dbReference>
<dbReference type="InterPro" id="IPR017452">
    <property type="entry name" value="GPCR_Rhodpsn_7TM"/>
</dbReference>
<comment type="function">
    <text evidence="12">G-protein-coupled receptor of lysophosphatidylserine (LysoPS) that plays different roles in immune response. Acts a damage-sensing receptor that triggers tissue repair upon recognition of dying neutrophils. Mechanistically, apoptotic neutrophils release lysophosphatydilserine that are recognized by type 3 innate lymphoid cells (ILC3s) via GPR34, which activates downstream PI3K-AKT and RAS-ERK signaling pathways leading to STAT3 activation and IL-22 production. Plays an important role in microglial function, controlling morphology and phagocytosis.</text>
</comment>
<evidence type="ECO:0000256" key="14">
    <source>
        <dbReference type="SAM" id="Phobius"/>
    </source>
</evidence>
<evidence type="ECO:0000256" key="11">
    <source>
        <dbReference type="ARBA" id="ARBA00035691"/>
    </source>
</evidence>
<keyword evidence="3 13" id="KW-0812">Transmembrane</keyword>
<comment type="similarity">
    <text evidence="13">Belongs to the G-protein coupled receptor 1 family.</text>
</comment>
<evidence type="ECO:0000256" key="8">
    <source>
        <dbReference type="ARBA" id="ARBA00023170"/>
    </source>
</evidence>
<sequence>MSLGNISGNGTCEIQDNLPWLLLPISYSVICCIGLLSNTISLFVFLRRHADTSMAVYMRNLTLADSLLVLCLPLRIYYHNSEGPPYLCKAVGVFFYINMYASIAFLSLISLDRYLKINKPVWVFRIQKVRWSRIASYIIWITLFIGSCLFFVGKKQNHSCDKICFHFHNKGSLAGGINLAVVGLFGVLILLFIIFYVKIALKLRTMEMGNGDPKAQSRKQQLILKTYLVPVIFTLCFLPYHLVRMPYVLAQMDVIKGLENKQMLHSWNEMTLLLSTLNSCLDPIIYYFLSSTYRKTILCAIKGQFKSMYDLNRRRISINRSVTEIYADVQTFFKRRHQQEFPTEGSCFFLLIFRLLCCTFL</sequence>
<keyword evidence="10 13" id="KW-0807">Transducer</keyword>
<dbReference type="PANTHER" id="PTHR24237:SF14">
    <property type="entry name" value="G-PROTEIN COUPLED RECEPTORS FAMILY 1 PROFILE DOMAIN-CONTAINING PROTEIN"/>
    <property type="match status" value="1"/>
</dbReference>
<accession>A0A3B4D691</accession>
<dbReference type="GO" id="GO:0005886">
    <property type="term" value="C:plasma membrane"/>
    <property type="evidence" value="ECO:0007669"/>
    <property type="project" value="UniProtKB-SubCell"/>
</dbReference>
<evidence type="ECO:0000259" key="15">
    <source>
        <dbReference type="PROSITE" id="PS50262"/>
    </source>
</evidence>
<evidence type="ECO:0000256" key="1">
    <source>
        <dbReference type="ARBA" id="ARBA00004651"/>
    </source>
</evidence>
<comment type="subcellular location">
    <subcellularLocation>
        <location evidence="1">Cell membrane</location>
        <topology evidence="1">Multi-pass membrane protein</topology>
    </subcellularLocation>
</comment>
<organism evidence="16 17">
    <name type="scientific">Pygocentrus nattereri</name>
    <name type="common">Red-bellied piranha</name>
    <dbReference type="NCBI Taxonomy" id="42514"/>
    <lineage>
        <taxon>Eukaryota</taxon>
        <taxon>Metazoa</taxon>
        <taxon>Chordata</taxon>
        <taxon>Craniata</taxon>
        <taxon>Vertebrata</taxon>
        <taxon>Euteleostomi</taxon>
        <taxon>Actinopterygii</taxon>
        <taxon>Neopterygii</taxon>
        <taxon>Teleostei</taxon>
        <taxon>Ostariophysi</taxon>
        <taxon>Characiformes</taxon>
        <taxon>Characoidei</taxon>
        <taxon>Pygocentrus</taxon>
    </lineage>
</organism>
<feature type="transmembrane region" description="Helical" evidence="14">
    <location>
        <begin position="134"/>
        <end position="153"/>
    </location>
</feature>
<keyword evidence="9" id="KW-0325">Glycoprotein</keyword>
<dbReference type="OMA" id="PFFFETR"/>
<dbReference type="PROSITE" id="PS00237">
    <property type="entry name" value="G_PROTEIN_RECEP_F1_1"/>
    <property type="match status" value="1"/>
</dbReference>
<feature type="transmembrane region" description="Helical" evidence="14">
    <location>
        <begin position="222"/>
        <end position="242"/>
    </location>
</feature>
<dbReference type="GO" id="GO:0004930">
    <property type="term" value="F:G protein-coupled receptor activity"/>
    <property type="evidence" value="ECO:0007669"/>
    <property type="project" value="UniProtKB-KW"/>
</dbReference>
<keyword evidence="2" id="KW-1003">Cell membrane</keyword>
<name>A0A3B4D691_PYGNA</name>
<evidence type="ECO:0000256" key="13">
    <source>
        <dbReference type="RuleBase" id="RU000688"/>
    </source>
</evidence>
<dbReference type="Ensembl" id="ENSPNAT00000027947.2">
    <property type="protein sequence ID" value="ENSPNAP00000018646.2"/>
    <property type="gene ID" value="ENSPNAG00000025073.2"/>
</dbReference>
<evidence type="ECO:0000256" key="6">
    <source>
        <dbReference type="ARBA" id="ARBA00023136"/>
    </source>
</evidence>
<keyword evidence="8 13" id="KW-0675">Receptor</keyword>
<keyword evidence="6 14" id="KW-0472">Membrane</keyword>
<feature type="transmembrane region" description="Helical" evidence="14">
    <location>
        <begin position="90"/>
        <end position="111"/>
    </location>
</feature>
<feature type="transmembrane region" description="Helical" evidence="14">
    <location>
        <begin position="270"/>
        <end position="289"/>
    </location>
</feature>
<evidence type="ECO:0000256" key="10">
    <source>
        <dbReference type="ARBA" id="ARBA00023224"/>
    </source>
</evidence>
<dbReference type="PANTHER" id="PTHR24237">
    <property type="entry name" value="G-PROTEIN COUPLED RECEPTOR"/>
    <property type="match status" value="1"/>
</dbReference>
<dbReference type="Gene3D" id="1.20.1070.10">
    <property type="entry name" value="Rhodopsin 7-helix transmembrane proteins"/>
    <property type="match status" value="1"/>
</dbReference>
<feature type="domain" description="G-protein coupled receptors family 1 profile" evidence="15">
    <location>
        <begin position="37"/>
        <end position="286"/>
    </location>
</feature>
<feature type="transmembrane region" description="Helical" evidence="14">
    <location>
        <begin position="58"/>
        <end position="78"/>
    </location>
</feature>
<evidence type="ECO:0000256" key="12">
    <source>
        <dbReference type="ARBA" id="ARBA00045234"/>
    </source>
</evidence>
<keyword evidence="5 13" id="KW-0297">G-protein coupled receptor</keyword>
<dbReference type="FunFam" id="1.20.1070.10:FF:000150">
    <property type="entry name" value="probable G-protein coupled receptor 34"/>
    <property type="match status" value="1"/>
</dbReference>
<dbReference type="Proteomes" id="UP001501920">
    <property type="component" value="Chromosome 16"/>
</dbReference>
<dbReference type="Pfam" id="PF00001">
    <property type="entry name" value="7tm_1"/>
    <property type="match status" value="1"/>
</dbReference>
<evidence type="ECO:0000256" key="2">
    <source>
        <dbReference type="ARBA" id="ARBA00022475"/>
    </source>
</evidence>
<protein>
    <recommendedName>
        <fullName evidence="11">Probable G-protein coupled receptor 34</fullName>
    </recommendedName>
</protein>
<reference evidence="16" key="2">
    <citation type="submission" date="2025-08" db="UniProtKB">
        <authorList>
            <consortium name="Ensembl"/>
        </authorList>
    </citation>
    <scope>IDENTIFICATION</scope>
</reference>
<reference evidence="16 17" key="1">
    <citation type="submission" date="2020-10" db="EMBL/GenBank/DDBJ databases">
        <title>Pygocentrus nattereri (red-bellied piranha) genome, fPygNat1, primary haplotype.</title>
        <authorList>
            <person name="Myers G."/>
            <person name="Meyer A."/>
            <person name="Karagic N."/>
            <person name="Pippel M."/>
            <person name="Winkler S."/>
            <person name="Tracey A."/>
            <person name="Wood J."/>
            <person name="Formenti G."/>
            <person name="Howe K."/>
            <person name="Fedrigo O."/>
            <person name="Jarvis E.D."/>
        </authorList>
    </citation>
    <scope>NUCLEOTIDE SEQUENCE [LARGE SCALE GENOMIC DNA]</scope>
</reference>